<comment type="caution">
    <text evidence="5">The sequence shown here is derived from an EMBL/GenBank/DDBJ whole genome shotgun (WGS) entry which is preliminary data.</text>
</comment>
<name>A0ABT0HWD9_9BACT</name>
<evidence type="ECO:0000313" key="5">
    <source>
        <dbReference type="EMBL" id="MCK8495830.1"/>
    </source>
</evidence>
<evidence type="ECO:0000256" key="2">
    <source>
        <dbReference type="ARBA" id="ARBA00023125"/>
    </source>
</evidence>
<dbReference type="InterPro" id="IPR000835">
    <property type="entry name" value="HTH_MarR-typ"/>
</dbReference>
<organism evidence="5 6">
    <name type="scientific">Spirosoma liriopis</name>
    <dbReference type="NCBI Taxonomy" id="2937440"/>
    <lineage>
        <taxon>Bacteria</taxon>
        <taxon>Pseudomonadati</taxon>
        <taxon>Bacteroidota</taxon>
        <taxon>Cytophagia</taxon>
        <taxon>Cytophagales</taxon>
        <taxon>Cytophagaceae</taxon>
        <taxon>Spirosoma</taxon>
    </lineage>
</organism>
<dbReference type="EMBL" id="JALPRF010000012">
    <property type="protein sequence ID" value="MCK8495830.1"/>
    <property type="molecule type" value="Genomic_DNA"/>
</dbReference>
<protein>
    <submittedName>
        <fullName evidence="5">MarR family transcriptional regulator</fullName>
    </submittedName>
</protein>
<evidence type="ECO:0000313" key="6">
    <source>
        <dbReference type="Proteomes" id="UP001202180"/>
    </source>
</evidence>
<dbReference type="SMART" id="SM00347">
    <property type="entry name" value="HTH_MARR"/>
    <property type="match status" value="1"/>
</dbReference>
<gene>
    <name evidence="5" type="ORF">M0L20_28450</name>
</gene>
<dbReference type="PRINTS" id="PR00598">
    <property type="entry name" value="HTHMARR"/>
</dbReference>
<dbReference type="InterPro" id="IPR036388">
    <property type="entry name" value="WH-like_DNA-bd_sf"/>
</dbReference>
<dbReference type="PANTHER" id="PTHR42756:SF1">
    <property type="entry name" value="TRANSCRIPTIONAL REPRESSOR OF EMRAB OPERON"/>
    <property type="match status" value="1"/>
</dbReference>
<dbReference type="RefSeq" id="WP_248480591.1">
    <property type="nucleotide sequence ID" value="NZ_JALPRF010000012.1"/>
</dbReference>
<evidence type="ECO:0000256" key="1">
    <source>
        <dbReference type="ARBA" id="ARBA00023015"/>
    </source>
</evidence>
<keyword evidence="6" id="KW-1185">Reference proteome</keyword>
<accession>A0ABT0HWD9</accession>
<sequence>MNVFSLDDSVGYTINIIANLLKRELNEEFKRDGVEVMAEQWALLLRLQEHPGMNQLELARATSRDNASVTRSLVVLEKKQLVQRQQVDQDRRDKYLALTPAGQELVPRMVSCAQQVLERATQGVTTEEVTLFNQIVRKMIDNLS</sequence>
<evidence type="ECO:0000256" key="3">
    <source>
        <dbReference type="ARBA" id="ARBA00023163"/>
    </source>
</evidence>
<evidence type="ECO:0000259" key="4">
    <source>
        <dbReference type="PROSITE" id="PS50995"/>
    </source>
</evidence>
<dbReference type="InterPro" id="IPR036390">
    <property type="entry name" value="WH_DNA-bd_sf"/>
</dbReference>
<keyword evidence="2" id="KW-0238">DNA-binding</keyword>
<dbReference type="PANTHER" id="PTHR42756">
    <property type="entry name" value="TRANSCRIPTIONAL REGULATOR, MARR"/>
    <property type="match status" value="1"/>
</dbReference>
<feature type="domain" description="HTH marR-type" evidence="4">
    <location>
        <begin position="7"/>
        <end position="141"/>
    </location>
</feature>
<proteinExistence type="predicted"/>
<keyword evidence="3" id="KW-0804">Transcription</keyword>
<dbReference type="Gene3D" id="1.10.10.10">
    <property type="entry name" value="Winged helix-like DNA-binding domain superfamily/Winged helix DNA-binding domain"/>
    <property type="match status" value="1"/>
</dbReference>
<dbReference type="SUPFAM" id="SSF46785">
    <property type="entry name" value="Winged helix' DNA-binding domain"/>
    <property type="match status" value="1"/>
</dbReference>
<dbReference type="Pfam" id="PF01047">
    <property type="entry name" value="MarR"/>
    <property type="match status" value="1"/>
</dbReference>
<dbReference type="Proteomes" id="UP001202180">
    <property type="component" value="Unassembled WGS sequence"/>
</dbReference>
<keyword evidence="1" id="KW-0805">Transcription regulation</keyword>
<reference evidence="5 6" key="1">
    <citation type="submission" date="2022-04" db="EMBL/GenBank/DDBJ databases">
        <title>Spirosoma sp. strain RP8 genome sequencing and assembly.</title>
        <authorList>
            <person name="Jung Y."/>
        </authorList>
    </citation>
    <scope>NUCLEOTIDE SEQUENCE [LARGE SCALE GENOMIC DNA]</scope>
    <source>
        <strain evidence="5 6">RP8</strain>
    </source>
</reference>
<dbReference type="PROSITE" id="PS50995">
    <property type="entry name" value="HTH_MARR_2"/>
    <property type="match status" value="1"/>
</dbReference>